<dbReference type="RefSeq" id="WP_211530580.1">
    <property type="nucleotide sequence ID" value="NZ_JWHL01000006.1"/>
</dbReference>
<comment type="caution">
    <text evidence="1">The sequence shown here is derived from an EMBL/GenBank/DDBJ whole genome shotgun (WGS) entry which is preliminary data.</text>
</comment>
<accession>A0A8J8B6R0</accession>
<evidence type="ECO:0000313" key="1">
    <source>
        <dbReference type="EMBL" id="MBR1368922.1"/>
    </source>
</evidence>
<reference evidence="1" key="1">
    <citation type="submission" date="2014-12" db="EMBL/GenBank/DDBJ databases">
        <authorList>
            <person name="Huang H.-H."/>
            <person name="Chen S.-C."/>
            <person name="Lai M.-C."/>
        </authorList>
    </citation>
    <scope>NUCLEOTIDE SEQUENCE</scope>
    <source>
        <strain evidence="1">K1F9705b</strain>
    </source>
</reference>
<organism evidence="1 2">
    <name type="scientific">Methanocalculus chunghsingensis</name>
    <dbReference type="NCBI Taxonomy" id="156457"/>
    <lineage>
        <taxon>Archaea</taxon>
        <taxon>Methanobacteriati</taxon>
        <taxon>Methanobacteriota</taxon>
        <taxon>Stenosarchaea group</taxon>
        <taxon>Methanomicrobia</taxon>
        <taxon>Methanomicrobiales</taxon>
        <taxon>Methanocalculaceae</taxon>
        <taxon>Methanocalculus</taxon>
    </lineage>
</organism>
<sequence>MEERTYIPESEKEAKPLYADVRNGCTGGLLGIDWGNIAPIPGCFCELIRIKAGIAFFDAAPIGELP</sequence>
<dbReference type="Proteomes" id="UP000730161">
    <property type="component" value="Unassembled WGS sequence"/>
</dbReference>
<evidence type="ECO:0000313" key="2">
    <source>
        <dbReference type="Proteomes" id="UP000730161"/>
    </source>
</evidence>
<protein>
    <submittedName>
        <fullName evidence="1">Uncharacterized protein</fullName>
    </submittedName>
</protein>
<name>A0A8J8B6R0_9EURY</name>
<proteinExistence type="predicted"/>
<gene>
    <name evidence="1" type="ORF">RJ53_05125</name>
</gene>
<dbReference type="EMBL" id="JWHL01000006">
    <property type="protein sequence ID" value="MBR1368922.1"/>
    <property type="molecule type" value="Genomic_DNA"/>
</dbReference>
<keyword evidence="2" id="KW-1185">Reference proteome</keyword>
<dbReference type="AlphaFoldDB" id="A0A8J8B6R0"/>